<gene>
    <name evidence="1" type="ORF">CI238_08764</name>
</gene>
<keyword evidence="2" id="KW-1185">Reference proteome</keyword>
<proteinExistence type="predicted"/>
<evidence type="ECO:0000313" key="1">
    <source>
        <dbReference type="EMBL" id="KZL80076.1"/>
    </source>
</evidence>
<sequence>MASTNPLSAGFPCGVSGCTTKPLSSKANLARHLLNQHSTVTRWVKMPCKKVLKHNPHNNNRHTKTFSRSVCKNHHGPEESFIAPAHYTKDIVQNIVQDSDLISPQEAVHQHIIDSNALLLHKELDFRNIDCLNAQIQASGQQPTSSLHQELPNHLGMMLPSPSGSQGTRYSDLDVDMGSYGATLGVLNWANTLPCPQHGRKNLNANLNRSRRRPIAIDTWSKNTLRRRPFCGKIRATHESNNKRHIKNCLQCQSETQRRLDTERILRPLDGVTGNTTSELLKSYQKPRQRTLFKNSIPFSDNRLGQRDSNLGFITDSDLRRTAEFPLLEATREPGFPVVLQPQASPDNPDSNALGVERHQALPAVDVFKNGLQHEIVDFRGAKSEEFYIPMIGATPDVYQPAARRFRFFMRLSGPSKEL</sequence>
<comment type="caution">
    <text evidence="1">The sequence shown here is derived from an EMBL/GenBank/DDBJ whole genome shotgun (WGS) entry which is preliminary data.</text>
</comment>
<name>A0A167AFE4_COLIC</name>
<accession>A0A167AFE4</accession>
<organism evidence="1 2">
    <name type="scientific">Colletotrichum incanum</name>
    <name type="common">Soybean anthracnose fungus</name>
    <dbReference type="NCBI Taxonomy" id="1573173"/>
    <lineage>
        <taxon>Eukaryota</taxon>
        <taxon>Fungi</taxon>
        <taxon>Dikarya</taxon>
        <taxon>Ascomycota</taxon>
        <taxon>Pezizomycotina</taxon>
        <taxon>Sordariomycetes</taxon>
        <taxon>Hypocreomycetidae</taxon>
        <taxon>Glomerellales</taxon>
        <taxon>Glomerellaceae</taxon>
        <taxon>Colletotrichum</taxon>
        <taxon>Colletotrichum spaethianum species complex</taxon>
    </lineage>
</organism>
<dbReference type="Proteomes" id="UP000076584">
    <property type="component" value="Unassembled WGS sequence"/>
</dbReference>
<evidence type="ECO:0000313" key="2">
    <source>
        <dbReference type="Proteomes" id="UP000076584"/>
    </source>
</evidence>
<feature type="non-terminal residue" evidence="1">
    <location>
        <position position="419"/>
    </location>
</feature>
<dbReference type="AlphaFoldDB" id="A0A167AFE4"/>
<dbReference type="EMBL" id="LFIW01001981">
    <property type="protein sequence ID" value="KZL80076.1"/>
    <property type="molecule type" value="Genomic_DNA"/>
</dbReference>
<protein>
    <submittedName>
        <fullName evidence="1">Uncharacterized protein</fullName>
    </submittedName>
</protein>
<reference evidence="1 2" key="1">
    <citation type="submission" date="2015-06" db="EMBL/GenBank/DDBJ databases">
        <title>Survival trade-offs in plant roots during colonization by closely related pathogenic and mutualistic fungi.</title>
        <authorList>
            <person name="Hacquard S."/>
            <person name="Kracher B."/>
            <person name="Hiruma K."/>
            <person name="Weinman A."/>
            <person name="Muench P."/>
            <person name="Garrido Oter R."/>
            <person name="Ver Loren van Themaat E."/>
            <person name="Dallerey J.-F."/>
            <person name="Damm U."/>
            <person name="Henrissat B."/>
            <person name="Lespinet O."/>
            <person name="Thon M."/>
            <person name="Kemen E."/>
            <person name="McHardy A.C."/>
            <person name="Schulze-Lefert P."/>
            <person name="O'Connell R.J."/>
        </authorList>
    </citation>
    <scope>NUCLEOTIDE SEQUENCE [LARGE SCALE GENOMIC DNA]</scope>
    <source>
        <strain evidence="1 2">MAFF 238704</strain>
    </source>
</reference>